<sequence length="864" mass="100160">MSTERNLEVVACDASIMKSVWEIRAREQDQRKQQEQERREKSALSSINEEWAGRLRVRQGISKRVERKIQPADTPIDNESFWKGKKPAAQPPLPRGAGPGSFGRPGAQSRGFSSQTPSHKNKKGQDKSFNRLQALMFISQTQPSSMMWGKSWKYNKSLPPPAEAPSDWGQCWMLATQQPHSEADQPRPNGPNMKDPPSLHLWNKPDHRLMETQELDVSLPAEKWQSSWRKSNPNNKKDPSSVNEENVSRYGFFTMLLESQHHDKTPCSEWSDSWRSTKAASQEDHHPDEALINESVRNKQDKKCELCNEFNALSEWSKSWQVTKNNSQPCEEIEKVLKALSPKMETTLKTQKMEKCSPSEEADPNYEQLKHDIIHRPKREFTQSQLQSLRSVEHFSFSSNWMDSWKTLKHRMREERRRTRPDPMRPFRESEDRDTRSTASEWKDSWKYRSQPLQQEPELWQEGWSTIPQVRVDRLRYQHHFEPVEFPKNGPTAEHSWGQSWRSTRRQPRQGNAQPSQGSSSAASNLPSSSRAQRRSHGSSSDWQASWMVSDSQFHHDTPSLIQWREAWRCSAFHTENGTEQGSTENCVNEKMEIQPMKEKMSLQTAEAKMSWTLDDKMFRERYPEKQWSTSWRAESLLNHQTSYHRSSGQPGKGLCNTTQQHQATAGEDGSKWGSSFRLANPMPLVEKPWLESSPNPCHHTVLWSRGNNAQNKIYTNLNNNPTMYRLWRSSYLLLQEPIAQIKHKSKSEELVDPRVIITKKIQTRRHLFSNMEKEKQSEKKCPGGHLIGKTQPRPKKVPASEKKVKLAVETKDKFFEGWAESWRSLDLPGGLREQMPMKSPSGWAESWKFLLPLYQTTSGSKAK</sequence>
<feature type="compositionally biased region" description="Basic and acidic residues" evidence="1">
    <location>
        <begin position="772"/>
        <end position="782"/>
    </location>
</feature>
<feature type="compositionally biased region" description="Low complexity" evidence="1">
    <location>
        <begin position="510"/>
        <end position="530"/>
    </location>
</feature>
<keyword evidence="3" id="KW-1185">Reference proteome</keyword>
<feature type="region of interest" description="Disordered" evidence="1">
    <location>
        <begin position="772"/>
        <end position="803"/>
    </location>
</feature>
<name>A0A9N7UN06_PLEPL</name>
<proteinExistence type="predicted"/>
<reference evidence="2" key="1">
    <citation type="submission" date="2020-03" db="EMBL/GenBank/DDBJ databases">
        <authorList>
            <person name="Weist P."/>
        </authorList>
    </citation>
    <scope>NUCLEOTIDE SEQUENCE</scope>
</reference>
<accession>A0A9N7UN06</accession>
<organism evidence="2 3">
    <name type="scientific">Pleuronectes platessa</name>
    <name type="common">European plaice</name>
    <dbReference type="NCBI Taxonomy" id="8262"/>
    <lineage>
        <taxon>Eukaryota</taxon>
        <taxon>Metazoa</taxon>
        <taxon>Chordata</taxon>
        <taxon>Craniata</taxon>
        <taxon>Vertebrata</taxon>
        <taxon>Euteleostomi</taxon>
        <taxon>Actinopterygii</taxon>
        <taxon>Neopterygii</taxon>
        <taxon>Teleostei</taxon>
        <taxon>Neoteleostei</taxon>
        <taxon>Acanthomorphata</taxon>
        <taxon>Carangaria</taxon>
        <taxon>Pleuronectiformes</taxon>
        <taxon>Pleuronectoidei</taxon>
        <taxon>Pleuronectidae</taxon>
        <taxon>Pleuronectes</taxon>
    </lineage>
</organism>
<feature type="compositionally biased region" description="Basic and acidic residues" evidence="1">
    <location>
        <begin position="26"/>
        <end position="42"/>
    </location>
</feature>
<feature type="region of interest" description="Disordered" evidence="1">
    <location>
        <begin position="26"/>
        <end position="126"/>
    </location>
</feature>
<protein>
    <submittedName>
        <fullName evidence="2">Uncharacterized protein</fullName>
    </submittedName>
</protein>
<dbReference type="EMBL" id="CADEAL010001777">
    <property type="protein sequence ID" value="CAB1435451.1"/>
    <property type="molecule type" value="Genomic_DNA"/>
</dbReference>
<feature type="region of interest" description="Disordered" evidence="1">
    <location>
        <begin position="484"/>
        <end position="542"/>
    </location>
</feature>
<feature type="region of interest" description="Disordered" evidence="1">
    <location>
        <begin position="178"/>
        <end position="203"/>
    </location>
</feature>
<dbReference type="Proteomes" id="UP001153269">
    <property type="component" value="Unassembled WGS sequence"/>
</dbReference>
<evidence type="ECO:0000313" key="3">
    <source>
        <dbReference type="Proteomes" id="UP001153269"/>
    </source>
</evidence>
<feature type="region of interest" description="Disordered" evidence="1">
    <location>
        <begin position="223"/>
        <end position="244"/>
    </location>
</feature>
<gene>
    <name evidence="2" type="ORF">PLEPLA_LOCUS23522</name>
</gene>
<dbReference type="AlphaFoldDB" id="A0A9N7UN06"/>
<feature type="compositionally biased region" description="Polar residues" evidence="1">
    <location>
        <begin position="224"/>
        <end position="244"/>
    </location>
</feature>
<feature type="region of interest" description="Disordered" evidence="1">
    <location>
        <begin position="412"/>
        <end position="443"/>
    </location>
</feature>
<evidence type="ECO:0000313" key="2">
    <source>
        <dbReference type="EMBL" id="CAB1435451.1"/>
    </source>
</evidence>
<evidence type="ECO:0000256" key="1">
    <source>
        <dbReference type="SAM" id="MobiDB-lite"/>
    </source>
</evidence>
<comment type="caution">
    <text evidence="2">The sequence shown here is derived from an EMBL/GenBank/DDBJ whole genome shotgun (WGS) entry which is preliminary data.</text>
</comment>